<feature type="transmembrane region" description="Helical" evidence="8">
    <location>
        <begin position="12"/>
        <end position="29"/>
    </location>
</feature>
<keyword evidence="4 8" id="KW-0812">Transmembrane</keyword>
<evidence type="ECO:0000256" key="6">
    <source>
        <dbReference type="ARBA" id="ARBA00023136"/>
    </source>
</evidence>
<comment type="caution">
    <text evidence="9">The sequence shown here is derived from an EMBL/GenBank/DDBJ whole genome shotgun (WGS) entry which is preliminary data.</text>
</comment>
<evidence type="ECO:0000256" key="4">
    <source>
        <dbReference type="ARBA" id="ARBA00022692"/>
    </source>
</evidence>
<feature type="transmembrane region" description="Helical" evidence="8">
    <location>
        <begin position="221"/>
        <end position="242"/>
    </location>
</feature>
<reference evidence="9 10" key="1">
    <citation type="submission" date="2014-12" db="EMBL/GenBank/DDBJ databases">
        <title>Genome assembly of Enhygromyxa salina DSM 15201.</title>
        <authorList>
            <person name="Sharma G."/>
            <person name="Subramanian S."/>
        </authorList>
    </citation>
    <scope>NUCLEOTIDE SEQUENCE [LARGE SCALE GENOMIC DNA]</scope>
    <source>
        <strain evidence="9 10">DSM 15201</strain>
    </source>
</reference>
<feature type="transmembrane region" description="Helical" evidence="8">
    <location>
        <begin position="433"/>
        <end position="451"/>
    </location>
</feature>
<feature type="transmembrane region" description="Helical" evidence="8">
    <location>
        <begin position="359"/>
        <end position="380"/>
    </location>
</feature>
<evidence type="ECO:0000256" key="8">
    <source>
        <dbReference type="SAM" id="Phobius"/>
    </source>
</evidence>
<accession>A0A0C2CU66</accession>
<dbReference type="PANTHER" id="PTHR34184">
    <property type="entry name" value="UPF0718 PROTEIN YCGR"/>
    <property type="match status" value="1"/>
</dbReference>
<dbReference type="Proteomes" id="UP000031599">
    <property type="component" value="Unassembled WGS sequence"/>
</dbReference>
<feature type="transmembrane region" description="Helical" evidence="8">
    <location>
        <begin position="564"/>
        <end position="584"/>
    </location>
</feature>
<evidence type="ECO:0000256" key="3">
    <source>
        <dbReference type="ARBA" id="ARBA00022475"/>
    </source>
</evidence>
<keyword evidence="6 8" id="KW-0472">Membrane</keyword>
<comment type="similarity">
    <text evidence="2">Belongs to the UPF0718 family.</text>
</comment>
<gene>
    <name evidence="9" type="ORF">DB30_00533</name>
</gene>
<feature type="transmembrane region" description="Helical" evidence="8">
    <location>
        <begin position="158"/>
        <end position="177"/>
    </location>
</feature>
<keyword evidence="3" id="KW-1003">Cell membrane</keyword>
<feature type="transmembrane region" description="Helical" evidence="8">
    <location>
        <begin position="463"/>
        <end position="491"/>
    </location>
</feature>
<dbReference type="AlphaFoldDB" id="A0A0C2CU66"/>
<organism evidence="9 10">
    <name type="scientific">Enhygromyxa salina</name>
    <dbReference type="NCBI Taxonomy" id="215803"/>
    <lineage>
        <taxon>Bacteria</taxon>
        <taxon>Pseudomonadati</taxon>
        <taxon>Myxococcota</taxon>
        <taxon>Polyangia</taxon>
        <taxon>Nannocystales</taxon>
        <taxon>Nannocystaceae</taxon>
        <taxon>Enhygromyxa</taxon>
    </lineage>
</organism>
<dbReference type="PANTHER" id="PTHR34184:SF4">
    <property type="entry name" value="UPF0718 PROTEIN YCGR"/>
    <property type="match status" value="1"/>
</dbReference>
<comment type="subcellular location">
    <subcellularLocation>
        <location evidence="1">Cell membrane</location>
        <topology evidence="1">Multi-pass membrane protein</topology>
    </subcellularLocation>
</comment>
<feature type="transmembrane region" description="Helical" evidence="8">
    <location>
        <begin position="262"/>
        <end position="280"/>
    </location>
</feature>
<feature type="transmembrane region" description="Helical" evidence="8">
    <location>
        <begin position="497"/>
        <end position="517"/>
    </location>
</feature>
<feature type="transmembrane region" description="Helical" evidence="8">
    <location>
        <begin position="189"/>
        <end position="209"/>
    </location>
</feature>
<evidence type="ECO:0000313" key="9">
    <source>
        <dbReference type="EMBL" id="KIG13155.1"/>
    </source>
</evidence>
<evidence type="ECO:0000313" key="10">
    <source>
        <dbReference type="Proteomes" id="UP000031599"/>
    </source>
</evidence>
<dbReference type="Pfam" id="PF03773">
    <property type="entry name" value="ArsP_1"/>
    <property type="match status" value="1"/>
</dbReference>
<feature type="transmembrane region" description="Helical" evidence="8">
    <location>
        <begin position="62"/>
        <end position="81"/>
    </location>
</feature>
<dbReference type="RefSeq" id="WP_052556330.1">
    <property type="nucleotide sequence ID" value="NZ_JMCC02000106.1"/>
</dbReference>
<dbReference type="InterPro" id="IPR052923">
    <property type="entry name" value="UPF0718"/>
</dbReference>
<dbReference type="GO" id="GO:0005886">
    <property type="term" value="C:plasma membrane"/>
    <property type="evidence" value="ECO:0007669"/>
    <property type="project" value="UniProtKB-SubCell"/>
</dbReference>
<dbReference type="EMBL" id="JMCC02000106">
    <property type="protein sequence ID" value="KIG13155.1"/>
    <property type="molecule type" value="Genomic_DNA"/>
</dbReference>
<feature type="transmembrane region" description="Helical" evidence="8">
    <location>
        <begin position="128"/>
        <end position="146"/>
    </location>
</feature>
<feature type="transmembrane region" description="Helical" evidence="8">
    <location>
        <begin position="36"/>
        <end position="56"/>
    </location>
</feature>
<dbReference type="InterPro" id="IPR005524">
    <property type="entry name" value="DUF318"/>
</dbReference>
<proteinExistence type="inferred from homology"/>
<feature type="transmembrane region" description="Helical" evidence="8">
    <location>
        <begin position="301"/>
        <end position="318"/>
    </location>
</feature>
<name>A0A0C2CU66_9BACT</name>
<evidence type="ECO:0000256" key="5">
    <source>
        <dbReference type="ARBA" id="ARBA00022989"/>
    </source>
</evidence>
<keyword evidence="5 8" id="KW-1133">Transmembrane helix</keyword>
<protein>
    <submittedName>
        <fullName evidence="9">Transporter</fullName>
    </submittedName>
</protein>
<evidence type="ECO:0000256" key="7">
    <source>
        <dbReference type="SAM" id="MobiDB-lite"/>
    </source>
</evidence>
<feature type="compositionally biased region" description="Basic and acidic residues" evidence="7">
    <location>
        <begin position="605"/>
        <end position="632"/>
    </location>
</feature>
<feature type="transmembrane region" description="Helical" evidence="8">
    <location>
        <begin position="524"/>
        <end position="544"/>
    </location>
</feature>
<evidence type="ECO:0000256" key="2">
    <source>
        <dbReference type="ARBA" id="ARBA00006386"/>
    </source>
</evidence>
<feature type="region of interest" description="Disordered" evidence="7">
    <location>
        <begin position="605"/>
        <end position="641"/>
    </location>
</feature>
<evidence type="ECO:0000256" key="1">
    <source>
        <dbReference type="ARBA" id="ARBA00004651"/>
    </source>
</evidence>
<feature type="transmembrane region" description="Helical" evidence="8">
    <location>
        <begin position="93"/>
        <end position="116"/>
    </location>
</feature>
<sequence>MPELPMNGEYVLVASVAALFVGPLIYRFAGRDGRAYSLFDGMVVVAVLGLALLEIVPLGVELAGWPALLAMVAGVLLPNLAERRFGGKSTHRVATWAALIGTALHAFTDGLALAVGGHVHAGSHAMEWAVVLHRVPEGLAVWWMLTSPDDGDESGQRAGILALVTIATATGLGYLFAGSTTVLDDSRVVGVFAAFVGGLLLHVVSHGIGSTRSRRAAEHRYWPGIGGLLGLALVVAVVVVPATRDGHGAEIVDAFWDLLLESAPALLLAYGVAGLIGSVMGEAPARWLRRGGATMQSLRGVVFGLPLPLCSCGVVPVYRSLVDRRVPATAALAFLVATPELGLDAVLLSVPLLGLDMALLRVGVAFVLALFVGVVVGGWVERRELRARGVDAGGAGGADGASEPEPPPPDTRPLRERLVAGLHTGYGSILDSTGPWILVGLLLAAFLQPWVDAEFFTQLGPMLQVVAFGLLGLPVYVCATGATPLVAVLIAKGLSPGAALAFLLTGPATNATTFGVLEQLHGRKVALAFAGAMIVAVLGLGWGVNLVWPAAGAEAAVAHVHDSHGVLAIASAGVLGVLFLASLVRQGPRGFLGRLWELGGHDHDHHDHGDHDHDDHDDHDDGDHGPGKDEPKAAGGCCGGH</sequence>
<feature type="region of interest" description="Disordered" evidence="7">
    <location>
        <begin position="391"/>
        <end position="414"/>
    </location>
</feature>